<dbReference type="RefSeq" id="XP_033377309.1">
    <property type="nucleotide sequence ID" value="XM_033524731.1"/>
</dbReference>
<feature type="non-terminal residue" evidence="2">
    <location>
        <position position="308"/>
    </location>
</feature>
<dbReference type="PANTHER" id="PTHR21354">
    <property type="entry name" value="ZINC FINGER PROTEIN 511"/>
    <property type="match status" value="1"/>
</dbReference>
<reference evidence="2" key="1">
    <citation type="journal article" date="2020" name="Stud. Mycol.">
        <title>101 Dothideomycetes genomes: a test case for predicting lifestyles and emergence of pathogens.</title>
        <authorList>
            <person name="Haridas S."/>
            <person name="Albert R."/>
            <person name="Binder M."/>
            <person name="Bloem J."/>
            <person name="Labutti K."/>
            <person name="Salamov A."/>
            <person name="Andreopoulos B."/>
            <person name="Baker S."/>
            <person name="Barry K."/>
            <person name="Bills G."/>
            <person name="Bluhm B."/>
            <person name="Cannon C."/>
            <person name="Castanera R."/>
            <person name="Culley D."/>
            <person name="Daum C."/>
            <person name="Ezra D."/>
            <person name="Gonzalez J."/>
            <person name="Henrissat B."/>
            <person name="Kuo A."/>
            <person name="Liang C."/>
            <person name="Lipzen A."/>
            <person name="Lutzoni F."/>
            <person name="Magnuson J."/>
            <person name="Mondo S."/>
            <person name="Nolan M."/>
            <person name="Ohm R."/>
            <person name="Pangilinan J."/>
            <person name="Park H.-J."/>
            <person name="Ramirez L."/>
            <person name="Alfaro M."/>
            <person name="Sun H."/>
            <person name="Tritt A."/>
            <person name="Yoshinaga Y."/>
            <person name="Zwiers L.-H."/>
            <person name="Turgeon B."/>
            <person name="Goodwin S."/>
            <person name="Spatafora J."/>
            <person name="Crous P."/>
            <person name="Grigoriev I."/>
        </authorList>
    </citation>
    <scope>NUCLEOTIDE SEQUENCE</scope>
    <source>
        <strain evidence="2">CBS 175.79</strain>
    </source>
</reference>
<dbReference type="EMBL" id="ML978080">
    <property type="protein sequence ID" value="KAF2008970.1"/>
    <property type="molecule type" value="Genomic_DNA"/>
</dbReference>
<feature type="region of interest" description="Disordered" evidence="1">
    <location>
        <begin position="1"/>
        <end position="28"/>
    </location>
</feature>
<protein>
    <recommendedName>
        <fullName evidence="4">C2H2-type domain-containing protein</fullName>
    </recommendedName>
</protein>
<dbReference type="AlphaFoldDB" id="A0A6A5X7R8"/>
<dbReference type="InterPro" id="IPR039258">
    <property type="entry name" value="ZNF511"/>
</dbReference>
<dbReference type="PANTHER" id="PTHR21354:SF0">
    <property type="entry name" value="ZINC FINGER PROTEIN 511"/>
    <property type="match status" value="1"/>
</dbReference>
<evidence type="ECO:0000313" key="2">
    <source>
        <dbReference type="EMBL" id="KAF2008970.1"/>
    </source>
</evidence>
<dbReference type="GeneID" id="54282128"/>
<gene>
    <name evidence="2" type="ORF">BU24DRAFT_380958</name>
</gene>
<sequence length="308" mass="33727">MGHKRSRSASFAPSDSPDSPHSREPTPDVKIVHLTTNSSNATTATTNSTAMKCTLPPHPPLTFPSYSAYETHYHQTHTNRCSTCHTNHPSPHFLDLHITEHHDPITAARKDRGDKVYACLVPECDRLCSTPAKRRLHCIDKHGFPKNYDFFVVKDGIDRRWSLLRPSKEGNGHRRRSSTMTSSASTARDDMEISTIGSHDEDEEDGGSSDGSSSPLSPPTSPRAPVRLHGRGGFTHPPRQSQFGRGRGRGRGVSKSVAKSPEVLKAVPAKPMKKDDDTADPMDGLTSSMSSLQFVPHAVRTARGRGRG</sequence>
<feature type="compositionally biased region" description="Basic and acidic residues" evidence="1">
    <location>
        <begin position="18"/>
        <end position="28"/>
    </location>
</feature>
<dbReference type="Proteomes" id="UP000799778">
    <property type="component" value="Unassembled WGS sequence"/>
</dbReference>
<name>A0A6A5X7R8_9PLEO</name>
<evidence type="ECO:0000313" key="3">
    <source>
        <dbReference type="Proteomes" id="UP000799778"/>
    </source>
</evidence>
<accession>A0A6A5X7R8</accession>
<keyword evidence="3" id="KW-1185">Reference proteome</keyword>
<evidence type="ECO:0000256" key="1">
    <source>
        <dbReference type="SAM" id="MobiDB-lite"/>
    </source>
</evidence>
<feature type="region of interest" description="Disordered" evidence="1">
    <location>
        <begin position="165"/>
        <end position="308"/>
    </location>
</feature>
<evidence type="ECO:0008006" key="4">
    <source>
        <dbReference type="Google" id="ProtNLM"/>
    </source>
</evidence>
<organism evidence="2 3">
    <name type="scientific">Aaosphaeria arxii CBS 175.79</name>
    <dbReference type="NCBI Taxonomy" id="1450172"/>
    <lineage>
        <taxon>Eukaryota</taxon>
        <taxon>Fungi</taxon>
        <taxon>Dikarya</taxon>
        <taxon>Ascomycota</taxon>
        <taxon>Pezizomycotina</taxon>
        <taxon>Dothideomycetes</taxon>
        <taxon>Pleosporomycetidae</taxon>
        <taxon>Pleosporales</taxon>
        <taxon>Pleosporales incertae sedis</taxon>
        <taxon>Aaosphaeria</taxon>
    </lineage>
</organism>
<feature type="compositionally biased region" description="Low complexity" evidence="1">
    <location>
        <begin position="8"/>
        <end position="17"/>
    </location>
</feature>
<dbReference type="OrthoDB" id="18440at2759"/>
<proteinExistence type="predicted"/>